<dbReference type="Gene3D" id="3.40.50.620">
    <property type="entry name" value="HUPs"/>
    <property type="match status" value="1"/>
</dbReference>
<dbReference type="OrthoDB" id="1723402at2759"/>
<evidence type="ECO:0000313" key="1">
    <source>
        <dbReference type="EMBL" id="GIQ84181.1"/>
    </source>
</evidence>
<gene>
    <name evidence="1" type="ORF">KIPB_005627</name>
</gene>
<comment type="caution">
    <text evidence="1">The sequence shown here is derived from an EMBL/GenBank/DDBJ whole genome shotgun (WGS) entry which is preliminary data.</text>
</comment>
<keyword evidence="2" id="KW-1185">Reference proteome</keyword>
<dbReference type="InterPro" id="IPR014729">
    <property type="entry name" value="Rossmann-like_a/b/a_fold"/>
</dbReference>
<sequence length="414" mass="46104">MSTPAETLPATETAPAVDVVVVPELSPEDAEIAKRVDMLTTIANNGGEVIPALPTSESHQLFKLLKRCSEVENRNPIAYDGFEPSGRMHIAAGVLKAINVMKMLNAESYYILEPHSLLLTQVGPNLLLDNYNMYTVKDGDDGPYMAYTERADAYIVTRLDRKHLTLMTGKAYSLVPDYQEYLDKVLVTGLDNPLGGRRRRLGDRSQKEPQDRRHVISPDLKPSGILEHCEELGGKLFILTMSGETRLLDPETGQFQTCMTRPEADKYPKHNSIAFESHGSICSVWYWWTSAGLSVSTCSFSEGGGWVPLTPQQTPQADALEYYYCPRLRLGPTTLGVFWPAGAWYDNDGYAEYSSSWLLTLDAVSGDWERVCGMGFVLEQCLQVTEDMYIVSVMGDMYTLRVAQDVVREEGVGL</sequence>
<name>A0A9K3CVX6_9EUKA</name>
<proteinExistence type="predicted"/>
<accession>A0A9K3CVX6</accession>
<dbReference type="Proteomes" id="UP000265618">
    <property type="component" value="Unassembled WGS sequence"/>
</dbReference>
<protein>
    <submittedName>
        <fullName evidence="1">Uncharacterized protein</fullName>
    </submittedName>
</protein>
<reference evidence="1 2" key="1">
    <citation type="journal article" date="2018" name="PLoS ONE">
        <title>The draft genome of Kipferlia bialata reveals reductive genome evolution in fornicate parasites.</title>
        <authorList>
            <person name="Tanifuji G."/>
            <person name="Takabayashi S."/>
            <person name="Kume K."/>
            <person name="Takagi M."/>
            <person name="Nakayama T."/>
            <person name="Kamikawa R."/>
            <person name="Inagaki Y."/>
            <person name="Hashimoto T."/>
        </authorList>
    </citation>
    <scope>NUCLEOTIDE SEQUENCE [LARGE SCALE GENOMIC DNA]</scope>
    <source>
        <strain evidence="1">NY0173</strain>
    </source>
</reference>
<evidence type="ECO:0000313" key="2">
    <source>
        <dbReference type="Proteomes" id="UP000265618"/>
    </source>
</evidence>
<organism evidence="1 2">
    <name type="scientific">Kipferlia bialata</name>
    <dbReference type="NCBI Taxonomy" id="797122"/>
    <lineage>
        <taxon>Eukaryota</taxon>
        <taxon>Metamonada</taxon>
        <taxon>Carpediemonas-like organisms</taxon>
        <taxon>Kipferlia</taxon>
    </lineage>
</organism>
<dbReference type="AlphaFoldDB" id="A0A9K3CVX6"/>
<dbReference type="EMBL" id="BDIP01001338">
    <property type="protein sequence ID" value="GIQ84181.1"/>
    <property type="molecule type" value="Genomic_DNA"/>
</dbReference>